<reference evidence="4 5" key="1">
    <citation type="submission" date="2017-07" db="EMBL/GenBank/DDBJ databases">
        <title>An improved, manually edited Actinidia chinensis var. chinensis (kiwifruit) genome highlights the challenges associated with draft genomes and gene prediction in plants.</title>
        <authorList>
            <person name="Pilkington S."/>
            <person name="Crowhurst R."/>
            <person name="Hilario E."/>
            <person name="Nardozza S."/>
            <person name="Fraser L."/>
            <person name="Peng Y."/>
            <person name="Gunaseelan K."/>
            <person name="Simpson R."/>
            <person name="Tahir J."/>
            <person name="Deroles S."/>
            <person name="Templeton K."/>
            <person name="Luo Z."/>
            <person name="Davy M."/>
            <person name="Cheng C."/>
            <person name="Mcneilage M."/>
            <person name="Scaglione D."/>
            <person name="Liu Y."/>
            <person name="Zhang Q."/>
            <person name="Datson P."/>
            <person name="De Silva N."/>
            <person name="Gardiner S."/>
            <person name="Bassett H."/>
            <person name="Chagne D."/>
            <person name="Mccallum J."/>
            <person name="Dzierzon H."/>
            <person name="Deng C."/>
            <person name="Wang Y.-Y."/>
            <person name="Barron N."/>
            <person name="Manako K."/>
            <person name="Bowen J."/>
            <person name="Foster T."/>
            <person name="Erridge Z."/>
            <person name="Tiffin H."/>
            <person name="Waite C."/>
            <person name="Davies K."/>
            <person name="Grierson E."/>
            <person name="Laing W."/>
            <person name="Kirk R."/>
            <person name="Chen X."/>
            <person name="Wood M."/>
            <person name="Montefiori M."/>
            <person name="Brummell D."/>
            <person name="Schwinn K."/>
            <person name="Catanach A."/>
            <person name="Fullerton C."/>
            <person name="Li D."/>
            <person name="Meiyalaghan S."/>
            <person name="Nieuwenhuizen N."/>
            <person name="Read N."/>
            <person name="Prakash R."/>
            <person name="Hunter D."/>
            <person name="Zhang H."/>
            <person name="Mckenzie M."/>
            <person name="Knabel M."/>
            <person name="Harris A."/>
            <person name="Allan A."/>
            <person name="Chen A."/>
            <person name="Janssen B."/>
            <person name="Plunkett B."/>
            <person name="Dwamena C."/>
            <person name="Voogd C."/>
            <person name="Leif D."/>
            <person name="Lafferty D."/>
            <person name="Souleyre E."/>
            <person name="Varkonyi-Gasic E."/>
            <person name="Gambi F."/>
            <person name="Hanley J."/>
            <person name="Yao J.-L."/>
            <person name="Cheung J."/>
            <person name="David K."/>
            <person name="Warren B."/>
            <person name="Marsh K."/>
            <person name="Snowden K."/>
            <person name="Lin-Wang K."/>
            <person name="Brian L."/>
            <person name="Martinez-Sanchez M."/>
            <person name="Wang M."/>
            <person name="Ileperuma N."/>
            <person name="Macnee N."/>
            <person name="Campin R."/>
            <person name="Mcatee P."/>
            <person name="Drummond R."/>
            <person name="Espley R."/>
            <person name="Ireland H."/>
            <person name="Wu R."/>
            <person name="Atkinson R."/>
            <person name="Karunairetnam S."/>
            <person name="Bulley S."/>
            <person name="Chunkath S."/>
            <person name="Hanley Z."/>
            <person name="Storey R."/>
            <person name="Thrimawithana A."/>
            <person name="Thomson S."/>
            <person name="David C."/>
            <person name="Testolin R."/>
        </authorList>
    </citation>
    <scope>NUCLEOTIDE SEQUENCE [LARGE SCALE GENOMIC DNA]</scope>
    <source>
        <strain evidence="5">cv. Red5</strain>
        <tissue evidence="4">Young leaf</tissue>
    </source>
</reference>
<dbReference type="PANTHER" id="PTHR47941">
    <property type="entry name" value="PENTATRICOPEPTIDE REPEAT-CONTAINING PROTEIN 3, MITOCHONDRIAL"/>
    <property type="match status" value="1"/>
</dbReference>
<evidence type="ECO:0000256" key="3">
    <source>
        <dbReference type="PROSITE-ProRule" id="PRU00708"/>
    </source>
</evidence>
<dbReference type="STRING" id="1590841.A0A2R6QMH0"/>
<dbReference type="Pfam" id="PF01535">
    <property type="entry name" value="PPR"/>
    <property type="match status" value="1"/>
</dbReference>
<evidence type="ECO:0000256" key="1">
    <source>
        <dbReference type="ARBA" id="ARBA00007626"/>
    </source>
</evidence>
<sequence>LIGKCALSFIFVKPRSCKSDFIWKAQKSNDDPVEKFKRDSHFIDKRGQLRSFNHKKVSRKTGGSLRGRGWKYGSGFVDGIFPVLSPIAQQILNFVQKEVDANRIWGSLDTLPPTLTTWDDIINIAVQLRLNKQWDPIILVCEWILYRSSFQPDVICYNLLIDAYGKKSQYEKAESTYLNLLEGRCIPTEDTYALLVKAYCTSGQLEKAEAVFAEMRTNGVPPSTCVYNAYIDGLLKGRNPQKAVQVFEKLKRDHCEPSTETYTMLINLYGKANKSYMALKLFNEMRSQKCRPNICTYTALVNAFARDGLCEKAEEMFELLQEAGYEPDVYAYNALMEAYRFSLWNCRNIFTNAAHGVRTR</sequence>
<dbReference type="Gene3D" id="1.25.40.10">
    <property type="entry name" value="Tetratricopeptide repeat domain"/>
    <property type="match status" value="2"/>
</dbReference>
<comment type="caution">
    <text evidence="4">The sequence shown here is derived from an EMBL/GenBank/DDBJ whole genome shotgun (WGS) entry which is preliminary data.</text>
</comment>
<feature type="repeat" description="PPR" evidence="3">
    <location>
        <begin position="153"/>
        <end position="187"/>
    </location>
</feature>
<comment type="similarity">
    <text evidence="1">Belongs to the PPR family. P subfamily.</text>
</comment>
<dbReference type="Pfam" id="PF13041">
    <property type="entry name" value="PPR_2"/>
    <property type="match status" value="2"/>
</dbReference>
<dbReference type="NCBIfam" id="TIGR00756">
    <property type="entry name" value="PPR"/>
    <property type="match status" value="5"/>
</dbReference>
<dbReference type="InterPro" id="IPR002885">
    <property type="entry name" value="PPR_rpt"/>
</dbReference>
<dbReference type="OMA" id="PATHAMW"/>
<dbReference type="Proteomes" id="UP000241394">
    <property type="component" value="Chromosome LG14"/>
</dbReference>
<organism evidence="4 5">
    <name type="scientific">Actinidia chinensis var. chinensis</name>
    <name type="common">Chinese soft-hair kiwi</name>
    <dbReference type="NCBI Taxonomy" id="1590841"/>
    <lineage>
        <taxon>Eukaryota</taxon>
        <taxon>Viridiplantae</taxon>
        <taxon>Streptophyta</taxon>
        <taxon>Embryophyta</taxon>
        <taxon>Tracheophyta</taxon>
        <taxon>Spermatophyta</taxon>
        <taxon>Magnoliopsida</taxon>
        <taxon>eudicotyledons</taxon>
        <taxon>Gunneridae</taxon>
        <taxon>Pentapetalae</taxon>
        <taxon>asterids</taxon>
        <taxon>Ericales</taxon>
        <taxon>Actinidiaceae</taxon>
        <taxon>Actinidia</taxon>
    </lineage>
</organism>
<proteinExistence type="inferred from homology"/>
<evidence type="ECO:0000313" key="5">
    <source>
        <dbReference type="Proteomes" id="UP000241394"/>
    </source>
</evidence>
<feature type="repeat" description="PPR" evidence="3">
    <location>
        <begin position="188"/>
        <end position="222"/>
    </location>
</feature>
<dbReference type="EMBL" id="NKQK01000014">
    <property type="protein sequence ID" value="PSS11114.1"/>
    <property type="molecule type" value="Genomic_DNA"/>
</dbReference>
<feature type="repeat" description="PPR" evidence="3">
    <location>
        <begin position="223"/>
        <end position="257"/>
    </location>
</feature>
<evidence type="ECO:0000313" key="4">
    <source>
        <dbReference type="EMBL" id="PSS11114.1"/>
    </source>
</evidence>
<keyword evidence="2" id="KW-0677">Repeat</keyword>
<dbReference type="SUPFAM" id="SSF81901">
    <property type="entry name" value="HCP-like"/>
    <property type="match status" value="1"/>
</dbReference>
<name>A0A2R6QMH0_ACTCC</name>
<reference evidence="5" key="2">
    <citation type="journal article" date="2018" name="BMC Genomics">
        <title>A manually annotated Actinidia chinensis var. chinensis (kiwifruit) genome highlights the challenges associated with draft genomes and gene prediction in plants.</title>
        <authorList>
            <person name="Pilkington S.M."/>
            <person name="Crowhurst R."/>
            <person name="Hilario E."/>
            <person name="Nardozza S."/>
            <person name="Fraser L."/>
            <person name="Peng Y."/>
            <person name="Gunaseelan K."/>
            <person name="Simpson R."/>
            <person name="Tahir J."/>
            <person name="Deroles S.C."/>
            <person name="Templeton K."/>
            <person name="Luo Z."/>
            <person name="Davy M."/>
            <person name="Cheng C."/>
            <person name="McNeilage M."/>
            <person name="Scaglione D."/>
            <person name="Liu Y."/>
            <person name="Zhang Q."/>
            <person name="Datson P."/>
            <person name="De Silva N."/>
            <person name="Gardiner S.E."/>
            <person name="Bassett H."/>
            <person name="Chagne D."/>
            <person name="McCallum J."/>
            <person name="Dzierzon H."/>
            <person name="Deng C."/>
            <person name="Wang Y.Y."/>
            <person name="Barron L."/>
            <person name="Manako K."/>
            <person name="Bowen J."/>
            <person name="Foster T.M."/>
            <person name="Erridge Z.A."/>
            <person name="Tiffin H."/>
            <person name="Waite C.N."/>
            <person name="Davies K.M."/>
            <person name="Grierson E.P."/>
            <person name="Laing W.A."/>
            <person name="Kirk R."/>
            <person name="Chen X."/>
            <person name="Wood M."/>
            <person name="Montefiori M."/>
            <person name="Brummell D.A."/>
            <person name="Schwinn K.E."/>
            <person name="Catanach A."/>
            <person name="Fullerton C."/>
            <person name="Li D."/>
            <person name="Meiyalaghan S."/>
            <person name="Nieuwenhuizen N."/>
            <person name="Read N."/>
            <person name="Prakash R."/>
            <person name="Hunter D."/>
            <person name="Zhang H."/>
            <person name="McKenzie M."/>
            <person name="Knabel M."/>
            <person name="Harris A."/>
            <person name="Allan A.C."/>
            <person name="Gleave A."/>
            <person name="Chen A."/>
            <person name="Janssen B.J."/>
            <person name="Plunkett B."/>
            <person name="Ampomah-Dwamena C."/>
            <person name="Voogd C."/>
            <person name="Leif D."/>
            <person name="Lafferty D."/>
            <person name="Souleyre E.J.F."/>
            <person name="Varkonyi-Gasic E."/>
            <person name="Gambi F."/>
            <person name="Hanley J."/>
            <person name="Yao J.L."/>
            <person name="Cheung J."/>
            <person name="David K.M."/>
            <person name="Warren B."/>
            <person name="Marsh K."/>
            <person name="Snowden K.C."/>
            <person name="Lin-Wang K."/>
            <person name="Brian L."/>
            <person name="Martinez-Sanchez M."/>
            <person name="Wang M."/>
            <person name="Ileperuma N."/>
            <person name="Macnee N."/>
            <person name="Campin R."/>
            <person name="McAtee P."/>
            <person name="Drummond R.S.M."/>
            <person name="Espley R.V."/>
            <person name="Ireland H.S."/>
            <person name="Wu R."/>
            <person name="Atkinson R.G."/>
            <person name="Karunairetnam S."/>
            <person name="Bulley S."/>
            <person name="Chunkath S."/>
            <person name="Hanley Z."/>
            <person name="Storey R."/>
            <person name="Thrimawithana A.H."/>
            <person name="Thomson S."/>
            <person name="David C."/>
            <person name="Testolin R."/>
            <person name="Huang H."/>
            <person name="Hellens R.P."/>
            <person name="Schaffer R.J."/>
        </authorList>
    </citation>
    <scope>NUCLEOTIDE SEQUENCE [LARGE SCALE GENOMIC DNA]</scope>
    <source>
        <strain evidence="5">cv. Red5</strain>
    </source>
</reference>
<protein>
    <submittedName>
        <fullName evidence="4">Pentatricopeptide repeat-containing protein</fullName>
    </submittedName>
</protein>
<evidence type="ECO:0000256" key="2">
    <source>
        <dbReference type="ARBA" id="ARBA00022737"/>
    </source>
</evidence>
<feature type="repeat" description="PPR" evidence="3">
    <location>
        <begin position="258"/>
        <end position="292"/>
    </location>
</feature>
<feature type="non-terminal residue" evidence="4">
    <location>
        <position position="1"/>
    </location>
</feature>
<accession>A0A2R6QMH0</accession>
<feature type="repeat" description="PPR" evidence="3">
    <location>
        <begin position="293"/>
        <end position="327"/>
    </location>
</feature>
<dbReference type="OrthoDB" id="185373at2759"/>
<dbReference type="AlphaFoldDB" id="A0A2R6QMH0"/>
<dbReference type="PROSITE" id="PS51375">
    <property type="entry name" value="PPR"/>
    <property type="match status" value="5"/>
</dbReference>
<dbReference type="InParanoid" id="A0A2R6QMH0"/>
<keyword evidence="5" id="KW-1185">Reference proteome</keyword>
<gene>
    <name evidence="4" type="ORF">CEY00_Acc15388</name>
</gene>
<dbReference type="InterPro" id="IPR011990">
    <property type="entry name" value="TPR-like_helical_dom_sf"/>
</dbReference>